<dbReference type="EMBL" id="QTSX02003571">
    <property type="protein sequence ID" value="KAJ9070508.1"/>
    <property type="molecule type" value="Genomic_DNA"/>
</dbReference>
<sequence>MTDVENQITKLLIDTDPGIDDVMAILLALVTPKVEVCSITLTHGNTSLENVKRNLLTIFHVLDRQAEVTGIDIFKGSRPRISIGSSHPLKGSLFTAEDFHGRDGMGNITITHPHLMDPEWETRLSGDKQHPRYETSPLNAVDEIIWQLNNHPPNTITILALGPLTNIAMVIEKDPGVLKKAKKIVSMGGAIFAPGNVSPLAEFNFYADPHAASVVIKATKGGAVPLVLVPLDITHTSYLFQDFVVARLGSVNEPLAGMFLNMLRDGFKFTAELDGLDAVALHDPLAAAIALGLVHPEMKKLAVHVECESTLTYGACVVDRRFNPPPPLTDKDPHRECLSHFPRA</sequence>
<gene>
    <name evidence="1" type="ORF">DSO57_1007133</name>
</gene>
<comment type="caution">
    <text evidence="1">The sequence shown here is derived from an EMBL/GenBank/DDBJ whole genome shotgun (WGS) entry which is preliminary data.</text>
</comment>
<evidence type="ECO:0000313" key="2">
    <source>
        <dbReference type="Proteomes" id="UP001165960"/>
    </source>
</evidence>
<protein>
    <submittedName>
        <fullName evidence="1">Uncharacterized protein</fullName>
    </submittedName>
</protein>
<proteinExistence type="predicted"/>
<reference evidence="1" key="1">
    <citation type="submission" date="2022-04" db="EMBL/GenBank/DDBJ databases">
        <title>Genome of the entomopathogenic fungus Entomophthora muscae.</title>
        <authorList>
            <person name="Elya C."/>
            <person name="Lovett B.R."/>
            <person name="Lee E."/>
            <person name="Macias A.M."/>
            <person name="Hajek A.E."/>
            <person name="De Bivort B.L."/>
            <person name="Kasson M.T."/>
            <person name="De Fine Licht H.H."/>
            <person name="Stajich J.E."/>
        </authorList>
    </citation>
    <scope>NUCLEOTIDE SEQUENCE</scope>
    <source>
        <strain evidence="1">Berkeley</strain>
    </source>
</reference>
<evidence type="ECO:0000313" key="1">
    <source>
        <dbReference type="EMBL" id="KAJ9070508.1"/>
    </source>
</evidence>
<dbReference type="Proteomes" id="UP001165960">
    <property type="component" value="Unassembled WGS sequence"/>
</dbReference>
<name>A0ACC2T779_9FUNG</name>
<keyword evidence="2" id="KW-1185">Reference proteome</keyword>
<accession>A0ACC2T779</accession>
<organism evidence="1 2">
    <name type="scientific">Entomophthora muscae</name>
    <dbReference type="NCBI Taxonomy" id="34485"/>
    <lineage>
        <taxon>Eukaryota</taxon>
        <taxon>Fungi</taxon>
        <taxon>Fungi incertae sedis</taxon>
        <taxon>Zoopagomycota</taxon>
        <taxon>Entomophthoromycotina</taxon>
        <taxon>Entomophthoromycetes</taxon>
        <taxon>Entomophthorales</taxon>
        <taxon>Entomophthoraceae</taxon>
        <taxon>Entomophthora</taxon>
    </lineage>
</organism>